<evidence type="ECO:0000313" key="1">
    <source>
        <dbReference type="EMBL" id="ERN01531.1"/>
    </source>
</evidence>
<evidence type="ECO:0000313" key="2">
    <source>
        <dbReference type="Proteomes" id="UP000017836"/>
    </source>
</evidence>
<dbReference type="ESTHER" id="ambtc-w1p1t2">
    <property type="family name" value="Chlorophyllase_Plant"/>
</dbReference>
<keyword evidence="2" id="KW-1185">Reference proteome</keyword>
<dbReference type="InterPro" id="IPR017395">
    <property type="entry name" value="Chlorophyllase-like"/>
</dbReference>
<evidence type="ECO:0008006" key="3">
    <source>
        <dbReference type="Google" id="ProtNLM"/>
    </source>
</evidence>
<gene>
    <name evidence="1" type="ORF">AMTR_s00002p00271040</name>
</gene>
<dbReference type="EMBL" id="KI394767">
    <property type="protein sequence ID" value="ERN01531.1"/>
    <property type="molecule type" value="Genomic_DNA"/>
</dbReference>
<dbReference type="Gene3D" id="3.40.50.1820">
    <property type="entry name" value="alpha/beta hydrolase"/>
    <property type="match status" value="1"/>
</dbReference>
<proteinExistence type="predicted"/>
<dbReference type="Proteomes" id="UP000017836">
    <property type="component" value="Unassembled WGS sequence"/>
</dbReference>
<dbReference type="GO" id="GO:0015996">
    <property type="term" value="P:chlorophyll catabolic process"/>
    <property type="evidence" value="ECO:0000318"/>
    <property type="project" value="GO_Central"/>
</dbReference>
<reference evidence="2" key="1">
    <citation type="journal article" date="2013" name="Science">
        <title>The Amborella genome and the evolution of flowering plants.</title>
        <authorList>
            <consortium name="Amborella Genome Project"/>
        </authorList>
    </citation>
    <scope>NUCLEOTIDE SEQUENCE [LARGE SCALE GENOMIC DNA]</scope>
</reference>
<dbReference type="PANTHER" id="PTHR33428">
    <property type="entry name" value="CHLOROPHYLLASE-2, CHLOROPLASTIC"/>
    <property type="match status" value="1"/>
</dbReference>
<name>W1P1T2_AMBTC</name>
<dbReference type="SUPFAM" id="SSF53474">
    <property type="entry name" value="alpha/beta-Hydrolases"/>
    <property type="match status" value="1"/>
</dbReference>
<dbReference type="InterPro" id="IPR029058">
    <property type="entry name" value="AB_hydrolase_fold"/>
</dbReference>
<dbReference type="eggNOG" id="ENOG502QRKW">
    <property type="taxonomic scope" value="Eukaryota"/>
</dbReference>
<dbReference type="Gramene" id="ERN01531">
    <property type="protein sequence ID" value="ERN01531"/>
    <property type="gene ID" value="AMTR_s00002p00271040"/>
</dbReference>
<dbReference type="GO" id="GO:0047746">
    <property type="term" value="F:chlorophyllase activity"/>
    <property type="evidence" value="ECO:0000318"/>
    <property type="project" value="GO_Central"/>
</dbReference>
<organism evidence="1 2">
    <name type="scientific">Amborella trichopoda</name>
    <dbReference type="NCBI Taxonomy" id="13333"/>
    <lineage>
        <taxon>Eukaryota</taxon>
        <taxon>Viridiplantae</taxon>
        <taxon>Streptophyta</taxon>
        <taxon>Embryophyta</taxon>
        <taxon>Tracheophyta</taxon>
        <taxon>Spermatophyta</taxon>
        <taxon>Magnoliopsida</taxon>
        <taxon>Amborellales</taxon>
        <taxon>Amborellaceae</taxon>
        <taxon>Amborella</taxon>
    </lineage>
</organism>
<protein>
    <recommendedName>
        <fullName evidence="3">Chlorophyllase</fullName>
    </recommendedName>
</protein>
<dbReference type="HOGENOM" id="CLU_1121416_0_0_1"/>
<dbReference type="AlphaFoldDB" id="W1P1T2"/>
<sequence length="248" mass="26570">MAHTVAKPARNATHSVGIYTVQIVHSQPSDCTSPPKPLMIVEKGDSLPLWLPPFSPSSGRAQIVGIRLEVLSLQASPQLYTIARFDATGEIDSVVAVTEWLCTGLPKALPNSIAGDLTKLSIAGHSRGGKIAFALALDLKTLTYSALLTIDPVEGTSPHILTNMHNSLSTGMPVLVVGSGLGQVKKCLICLACAPVGSNRTDFFEECQSPACYFLPSDYGHIDMFNDETEGGRNPVVYSFFVQEWSEP</sequence>
<dbReference type="PANTHER" id="PTHR33428:SF2">
    <property type="entry name" value="CHLOROPHYLLASE-2"/>
    <property type="match status" value="1"/>
</dbReference>
<accession>W1P1T2</accession>
<dbReference type="Pfam" id="PF07224">
    <property type="entry name" value="Chlorophyllase"/>
    <property type="match status" value="1"/>
</dbReference>